<dbReference type="Gramene" id="CDP01477">
    <property type="protein sequence ID" value="CDP01477"/>
    <property type="gene ID" value="GSCOC_T00036547001"/>
</dbReference>
<keyword evidence="3" id="KW-0732">Signal</keyword>
<evidence type="ECO:0000256" key="1">
    <source>
        <dbReference type="ARBA" id="ARBA00004167"/>
    </source>
</evidence>
<dbReference type="Proteomes" id="UP000295252">
    <property type="component" value="Chromosome IX"/>
</dbReference>
<reference evidence="10" key="1">
    <citation type="journal article" date="2014" name="Science">
        <title>The coffee genome provides insight into the convergent evolution of caffeine biosynthesis.</title>
        <authorList>
            <person name="Denoeud F."/>
            <person name="Carretero-Paulet L."/>
            <person name="Dereeper A."/>
            <person name="Droc G."/>
            <person name="Guyot R."/>
            <person name="Pietrella M."/>
            <person name="Zheng C."/>
            <person name="Alberti A."/>
            <person name="Anthony F."/>
            <person name="Aprea G."/>
            <person name="Aury J.M."/>
            <person name="Bento P."/>
            <person name="Bernard M."/>
            <person name="Bocs S."/>
            <person name="Campa C."/>
            <person name="Cenci A."/>
            <person name="Combes M.C."/>
            <person name="Crouzillat D."/>
            <person name="Da Silva C."/>
            <person name="Daddiego L."/>
            <person name="De Bellis F."/>
            <person name="Dussert S."/>
            <person name="Garsmeur O."/>
            <person name="Gayraud T."/>
            <person name="Guignon V."/>
            <person name="Jahn K."/>
            <person name="Jamilloux V."/>
            <person name="Joet T."/>
            <person name="Labadie K."/>
            <person name="Lan T."/>
            <person name="Leclercq J."/>
            <person name="Lepelley M."/>
            <person name="Leroy T."/>
            <person name="Li L.T."/>
            <person name="Librado P."/>
            <person name="Lopez L."/>
            <person name="Munoz A."/>
            <person name="Noel B."/>
            <person name="Pallavicini A."/>
            <person name="Perrotta G."/>
            <person name="Poncet V."/>
            <person name="Pot D."/>
            <person name="Priyono X."/>
            <person name="Rigoreau M."/>
            <person name="Rouard M."/>
            <person name="Rozas J."/>
            <person name="Tranchant-Dubreuil C."/>
            <person name="VanBuren R."/>
            <person name="Zhang Q."/>
            <person name="Andrade A.C."/>
            <person name="Argout X."/>
            <person name="Bertrand B."/>
            <person name="de Kochko A."/>
            <person name="Graziosi G."/>
            <person name="Henry R.J."/>
            <person name="Jayarama X."/>
            <person name="Ming R."/>
            <person name="Nagai C."/>
            <person name="Rounsley S."/>
            <person name="Sankoff D."/>
            <person name="Giuliano G."/>
            <person name="Albert V.A."/>
            <person name="Wincker P."/>
            <person name="Lashermes P."/>
        </authorList>
    </citation>
    <scope>NUCLEOTIDE SEQUENCE [LARGE SCALE GENOMIC DNA]</scope>
    <source>
        <strain evidence="10">cv. DH200-94</strain>
    </source>
</reference>
<feature type="domain" description="Wall-associated receptor kinase galacturonan-binding" evidence="7">
    <location>
        <begin position="122"/>
        <end position="185"/>
    </location>
</feature>
<evidence type="ECO:0000259" key="8">
    <source>
        <dbReference type="Pfam" id="PF14380"/>
    </source>
</evidence>
<sequence>MFLKSLFFGYNNTLLPQMLKCHIYSNIHHNSIILLHLSLLPSIKSTMQAVQFCSKIKQTHSHKPQYYKATTYIFTYQESFINYSSSSHNMHSLPSFIFPKIIYYSFIISFGPWCILAPNPACLTKCGSLEVKYPLGTGYGCGSPRFHPIIACTATATGDRLLLTTHTGSYPITSISYSSSTITISPPCMSNCTFMQTCPTVLGLDWASPFQLGPSIFILLSCNPSISSLTTKDFNTLICDPSSTYLCASVYTCPAVVDLGLRLFPSTNTCCVYSPANLDSRDEFNLHELNCAGYTSVVSLGDVPSDPMQWEYGTVLKYNLGGLDSYNTAPSCRACELSGGVCGYAPPHNSFVCVCQNGVNTTTDCYNYLNGQWLSVSSTSHLSWKVWWGILAVLMYLLSNSFMSEQN</sequence>
<dbReference type="InterPro" id="IPR032872">
    <property type="entry name" value="WAK_assoc_C"/>
</dbReference>
<accession>A0A068TZH6</accession>
<dbReference type="InterPro" id="IPR025287">
    <property type="entry name" value="WAK_GUB"/>
</dbReference>
<gene>
    <name evidence="9" type="ORF">GSCOC_T00036547001</name>
</gene>
<name>A0A068TZH6_COFCA</name>
<protein>
    <recommendedName>
        <fullName evidence="2">non-specific serine/threonine protein kinase</fullName>
        <ecNumber evidence="2">2.7.11.1</ecNumber>
    </recommendedName>
</protein>
<dbReference type="EMBL" id="HG739091">
    <property type="protein sequence ID" value="CDP01477.1"/>
    <property type="molecule type" value="Genomic_DNA"/>
</dbReference>
<organism evidence="9 10">
    <name type="scientific">Coffea canephora</name>
    <name type="common">Robusta coffee</name>
    <dbReference type="NCBI Taxonomy" id="49390"/>
    <lineage>
        <taxon>Eukaryota</taxon>
        <taxon>Viridiplantae</taxon>
        <taxon>Streptophyta</taxon>
        <taxon>Embryophyta</taxon>
        <taxon>Tracheophyta</taxon>
        <taxon>Spermatophyta</taxon>
        <taxon>Magnoliopsida</taxon>
        <taxon>eudicotyledons</taxon>
        <taxon>Gunneridae</taxon>
        <taxon>Pentapetalae</taxon>
        <taxon>asterids</taxon>
        <taxon>lamiids</taxon>
        <taxon>Gentianales</taxon>
        <taxon>Rubiaceae</taxon>
        <taxon>Ixoroideae</taxon>
        <taxon>Gardenieae complex</taxon>
        <taxon>Bertiereae - Coffeeae clade</taxon>
        <taxon>Coffeeae</taxon>
        <taxon>Coffea</taxon>
    </lineage>
</organism>
<evidence type="ECO:0000256" key="6">
    <source>
        <dbReference type="ARBA" id="ARBA00048679"/>
    </source>
</evidence>
<evidence type="ECO:0000313" key="10">
    <source>
        <dbReference type="Proteomes" id="UP000295252"/>
    </source>
</evidence>
<dbReference type="OrthoDB" id="1933476at2759"/>
<evidence type="ECO:0000256" key="5">
    <source>
        <dbReference type="ARBA" id="ARBA00047899"/>
    </source>
</evidence>
<comment type="subcellular location">
    <subcellularLocation>
        <location evidence="1">Membrane</location>
        <topology evidence="1">Single-pass membrane protein</topology>
    </subcellularLocation>
</comment>
<evidence type="ECO:0000259" key="7">
    <source>
        <dbReference type="Pfam" id="PF13947"/>
    </source>
</evidence>
<evidence type="ECO:0000256" key="2">
    <source>
        <dbReference type="ARBA" id="ARBA00012513"/>
    </source>
</evidence>
<dbReference type="PANTHER" id="PTHR33355">
    <property type="entry name" value="WALL-ASSOCIATED RECEPTOR KINASE CARBOXY-TERMINAL PROTEIN-RELATED"/>
    <property type="match status" value="1"/>
</dbReference>
<evidence type="ECO:0000256" key="4">
    <source>
        <dbReference type="ARBA" id="ARBA00023180"/>
    </source>
</evidence>
<keyword evidence="4" id="KW-0325">Glycoprotein</keyword>
<keyword evidence="10" id="KW-1185">Reference proteome</keyword>
<evidence type="ECO:0000313" key="9">
    <source>
        <dbReference type="EMBL" id="CDP01477.1"/>
    </source>
</evidence>
<dbReference type="GO" id="GO:0016020">
    <property type="term" value="C:membrane"/>
    <property type="evidence" value="ECO:0007669"/>
    <property type="project" value="UniProtKB-SubCell"/>
</dbReference>
<dbReference type="AlphaFoldDB" id="A0A068TZH6"/>
<dbReference type="InParanoid" id="A0A068TZH6"/>
<comment type="catalytic activity">
    <reaction evidence="6">
        <text>L-seryl-[protein] + ATP = O-phospho-L-seryl-[protein] + ADP + H(+)</text>
        <dbReference type="Rhea" id="RHEA:17989"/>
        <dbReference type="Rhea" id="RHEA-COMP:9863"/>
        <dbReference type="Rhea" id="RHEA-COMP:11604"/>
        <dbReference type="ChEBI" id="CHEBI:15378"/>
        <dbReference type="ChEBI" id="CHEBI:29999"/>
        <dbReference type="ChEBI" id="CHEBI:30616"/>
        <dbReference type="ChEBI" id="CHEBI:83421"/>
        <dbReference type="ChEBI" id="CHEBI:456216"/>
        <dbReference type="EC" id="2.7.11.1"/>
    </reaction>
</comment>
<comment type="catalytic activity">
    <reaction evidence="5">
        <text>L-threonyl-[protein] + ATP = O-phospho-L-threonyl-[protein] + ADP + H(+)</text>
        <dbReference type="Rhea" id="RHEA:46608"/>
        <dbReference type="Rhea" id="RHEA-COMP:11060"/>
        <dbReference type="Rhea" id="RHEA-COMP:11605"/>
        <dbReference type="ChEBI" id="CHEBI:15378"/>
        <dbReference type="ChEBI" id="CHEBI:30013"/>
        <dbReference type="ChEBI" id="CHEBI:30616"/>
        <dbReference type="ChEBI" id="CHEBI:61977"/>
        <dbReference type="ChEBI" id="CHEBI:456216"/>
        <dbReference type="EC" id="2.7.11.1"/>
    </reaction>
</comment>
<feature type="domain" description="Wall-associated receptor kinase C-terminal" evidence="8">
    <location>
        <begin position="326"/>
        <end position="358"/>
    </location>
</feature>
<dbReference type="PhylomeDB" id="A0A068TZH6"/>
<dbReference type="STRING" id="49390.A0A068TZH6"/>
<evidence type="ECO:0000256" key="3">
    <source>
        <dbReference type="ARBA" id="ARBA00022729"/>
    </source>
</evidence>
<dbReference type="PANTHER" id="PTHR33355:SF1">
    <property type="entry name" value="WALL-ASSOCIATED RECEPTOR KINASE-LIKE 15"/>
    <property type="match status" value="1"/>
</dbReference>
<dbReference type="Pfam" id="PF13947">
    <property type="entry name" value="GUB_WAK_bind"/>
    <property type="match status" value="1"/>
</dbReference>
<dbReference type="Pfam" id="PF14380">
    <property type="entry name" value="WAK_assoc"/>
    <property type="match status" value="1"/>
</dbReference>
<dbReference type="GO" id="GO:0030247">
    <property type="term" value="F:polysaccharide binding"/>
    <property type="evidence" value="ECO:0007669"/>
    <property type="project" value="InterPro"/>
</dbReference>
<dbReference type="GO" id="GO:0004674">
    <property type="term" value="F:protein serine/threonine kinase activity"/>
    <property type="evidence" value="ECO:0007669"/>
    <property type="project" value="UniProtKB-EC"/>
</dbReference>
<dbReference type="EC" id="2.7.11.1" evidence="2"/>
<proteinExistence type="predicted"/>